<feature type="compositionally biased region" description="Low complexity" evidence="8">
    <location>
        <begin position="492"/>
        <end position="504"/>
    </location>
</feature>
<reference evidence="11 12" key="1">
    <citation type="submission" date="2021-04" db="EMBL/GenBank/DDBJ databases">
        <authorList>
            <person name="De Guttry C."/>
            <person name="Zahm M."/>
            <person name="Klopp C."/>
            <person name="Cabau C."/>
            <person name="Louis A."/>
            <person name="Berthelot C."/>
            <person name="Parey E."/>
            <person name="Roest Crollius H."/>
            <person name="Montfort J."/>
            <person name="Robinson-Rechavi M."/>
            <person name="Bucao C."/>
            <person name="Bouchez O."/>
            <person name="Gislard M."/>
            <person name="Lluch J."/>
            <person name="Milhes M."/>
            <person name="Lampietro C."/>
            <person name="Lopez Roques C."/>
            <person name="Donnadieu C."/>
            <person name="Braasch I."/>
            <person name="Desvignes T."/>
            <person name="Postlethwait J."/>
            <person name="Bobe J."/>
            <person name="Wedekind C."/>
            <person name="Guiguen Y."/>
        </authorList>
    </citation>
    <scope>NUCLEOTIDE SEQUENCE [LARGE SCALE GENOMIC DNA]</scope>
    <source>
        <strain evidence="11">Cs_M1</strain>
        <tissue evidence="11">Blood</tissue>
    </source>
</reference>
<keyword evidence="7" id="KW-0175">Coiled coil</keyword>
<dbReference type="InterPro" id="IPR036427">
    <property type="entry name" value="Bromodomain-like_sf"/>
</dbReference>
<dbReference type="CDD" id="cd05509">
    <property type="entry name" value="Bromo_gcn5_like"/>
    <property type="match status" value="1"/>
</dbReference>
<evidence type="ECO:0000259" key="9">
    <source>
        <dbReference type="PROSITE" id="PS50014"/>
    </source>
</evidence>
<dbReference type="AlphaFoldDB" id="A0AAN8LJB5"/>
<dbReference type="GO" id="GO:0006357">
    <property type="term" value="P:regulation of transcription by RNA polymerase II"/>
    <property type="evidence" value="ECO:0007669"/>
    <property type="project" value="InterPro"/>
</dbReference>
<feature type="compositionally biased region" description="Low complexity" evidence="8">
    <location>
        <begin position="271"/>
        <end position="294"/>
    </location>
</feature>
<dbReference type="PANTHER" id="PTHR45975:SF2">
    <property type="entry name" value="NUCLEOSOME-REMODELING FACTOR SUBUNIT BPTF"/>
    <property type="match status" value="1"/>
</dbReference>
<dbReference type="InterPro" id="IPR018359">
    <property type="entry name" value="Bromodomain_CS"/>
</dbReference>
<evidence type="ECO:0000256" key="7">
    <source>
        <dbReference type="SAM" id="Coils"/>
    </source>
</evidence>
<dbReference type="CDD" id="cd15560">
    <property type="entry name" value="PHD2_3_BPTF"/>
    <property type="match status" value="2"/>
</dbReference>
<dbReference type="PRINTS" id="PR00503">
    <property type="entry name" value="BROMODOMAIN"/>
</dbReference>
<feature type="region of interest" description="Disordered" evidence="8">
    <location>
        <begin position="606"/>
        <end position="670"/>
    </location>
</feature>
<feature type="region of interest" description="Disordered" evidence="8">
    <location>
        <begin position="898"/>
        <end position="918"/>
    </location>
</feature>
<dbReference type="Gene3D" id="1.20.920.10">
    <property type="entry name" value="Bromodomain-like"/>
    <property type="match status" value="1"/>
</dbReference>
<gene>
    <name evidence="11" type="ORF">J4Q44_G00175670</name>
</gene>
<feature type="domain" description="Bromo" evidence="9">
    <location>
        <begin position="1173"/>
        <end position="1243"/>
    </location>
</feature>
<evidence type="ECO:0000256" key="6">
    <source>
        <dbReference type="PROSITE-ProRule" id="PRU00146"/>
    </source>
</evidence>
<dbReference type="PANTHER" id="PTHR45975">
    <property type="entry name" value="NUCLEOSOME-REMODELING FACTOR SUBUNIT BPTF"/>
    <property type="match status" value="1"/>
</dbReference>
<evidence type="ECO:0000256" key="5">
    <source>
        <dbReference type="PROSITE-ProRule" id="PRU00035"/>
    </source>
</evidence>
<feature type="domain" description="PHD-type" evidence="10">
    <location>
        <begin position="1096"/>
        <end position="1147"/>
    </location>
</feature>
<dbReference type="SMART" id="SM00297">
    <property type="entry name" value="BROMO"/>
    <property type="match status" value="1"/>
</dbReference>
<feature type="region of interest" description="Disordered" evidence="8">
    <location>
        <begin position="824"/>
        <end position="844"/>
    </location>
</feature>
<dbReference type="Pfam" id="PF00628">
    <property type="entry name" value="PHD"/>
    <property type="match status" value="2"/>
</dbReference>
<accession>A0AAN8LJB5</accession>
<feature type="region of interest" description="Disordered" evidence="8">
    <location>
        <begin position="168"/>
        <end position="197"/>
    </location>
</feature>
<feature type="compositionally biased region" description="Pro residues" evidence="8">
    <location>
        <begin position="643"/>
        <end position="665"/>
    </location>
</feature>
<dbReference type="InterPro" id="IPR013083">
    <property type="entry name" value="Znf_RING/FYVE/PHD"/>
</dbReference>
<keyword evidence="3" id="KW-0862">Zinc</keyword>
<dbReference type="InterPro" id="IPR001965">
    <property type="entry name" value="Znf_PHD"/>
</dbReference>
<keyword evidence="2 6" id="KW-0863">Zinc-finger</keyword>
<dbReference type="InterPro" id="IPR038028">
    <property type="entry name" value="BPTF"/>
</dbReference>
<dbReference type="InterPro" id="IPR011011">
    <property type="entry name" value="Znf_FYVE_PHD"/>
</dbReference>
<feature type="coiled-coil region" evidence="7">
    <location>
        <begin position="945"/>
        <end position="979"/>
    </location>
</feature>
<dbReference type="Proteomes" id="UP001356427">
    <property type="component" value="Unassembled WGS sequence"/>
</dbReference>
<dbReference type="InterPro" id="IPR001487">
    <property type="entry name" value="Bromodomain"/>
</dbReference>
<dbReference type="GO" id="GO:0000978">
    <property type="term" value="F:RNA polymerase II cis-regulatory region sequence-specific DNA binding"/>
    <property type="evidence" value="ECO:0007669"/>
    <property type="project" value="TreeGrafter"/>
</dbReference>
<dbReference type="Gene3D" id="3.30.40.10">
    <property type="entry name" value="Zinc/RING finger domain, C3HC4 (zinc finger)"/>
    <property type="match status" value="2"/>
</dbReference>
<dbReference type="PROSITE" id="PS50014">
    <property type="entry name" value="BROMODOMAIN_2"/>
    <property type="match status" value="1"/>
</dbReference>
<feature type="compositionally biased region" description="Low complexity" evidence="8">
    <location>
        <begin position="606"/>
        <end position="628"/>
    </location>
</feature>
<dbReference type="SUPFAM" id="SSF47370">
    <property type="entry name" value="Bromodomain"/>
    <property type="match status" value="1"/>
</dbReference>
<feature type="region of interest" description="Disordered" evidence="8">
    <location>
        <begin position="492"/>
        <end position="512"/>
    </location>
</feature>
<feature type="region of interest" description="Disordered" evidence="8">
    <location>
        <begin position="989"/>
        <end position="1022"/>
    </location>
</feature>
<keyword evidence="1" id="KW-0479">Metal-binding</keyword>
<dbReference type="GO" id="GO:0008270">
    <property type="term" value="F:zinc ion binding"/>
    <property type="evidence" value="ECO:0007669"/>
    <property type="project" value="UniProtKB-KW"/>
</dbReference>
<sequence>MTVSKEYSTRDRVRLLKFSRSMKTRSGTALPSYRKFVTKSSKKSIFVLPNDDLKKLARRGGIREVPIFNYNAKPALDIWPYPSPRPTFGITWRYRLQTVKSLAGVSLMLRLLWACLRWDDMAVKPSPANPQETAITTTEIIKRRDVGPHGIRSEYCIRKIICPIGVTEAPKETPTPQRKGLRSSALRPKKPEPAKQTGPIILETWVAEEELEIWEIRAFSERVEREKAQAADQAKVSRTLKTAEEAKAQLEAQLKHQRLAAQQKRLEQQKPGATTSTPTSTPTTSASGTPASLTSQVTSGTKLVLATKLGTPVTFQQNKNFHQSFASWVKQGQGSPASTGSGATVANSIVTTSGQTFQISGSPVTMAGQVITAKLPIPANSKIVTVNMPTTQGGMVQVQQNVLGIIPSSTPGNQRTYSSFQNRNATINIRPNTSTSTTTQQVITTGAQIRPGMTVIRSPLQQGTTMGKTIIRTPLMMQQGQQQVVTQIIRGQPVSTASPSPSTPQGGRPQQGQVKLTLAQLTQLTQGAQGGNQGLTVVIQGQGQTTGQLQVIPQGVTVIPGPGQQLMQAAMPNGQVQRFLFTPGASAPAPTPATTASTAVTPVTATTTTPSVPALSQPQVQTPATSQAPAPPVQPPQQAIAPVQPPALAPAPPPVSTHQTQPPPTQIHIPLQSPTALPIQQKAQIPTSPQQVHIKAVSVSPSVTQATVRPIQAHAQLQPQAQAQIRPQQQLQLHHQPQLITLPGLQQQVQVLGTIQTHVAAQLQVQAQQGGAVPQQIKLQLPIQIQQAGGQVQAHQIQNVVTIQTASVQEQLQRIQQLREQQQQKKKQQEAKREQSLQASSPSDIIQKQVVMNQNAVIENLKQRKTMTPAEREENQRMIVCNQVMKFILDKIDKDEKQAAKKRKKEESVEQKRSKQNASKLSALLFKHKEQLKAEILKKRALLDKELQLEVQEELRRDISRLRKEKEKAQAAASQAAAAAAAAQVASSLSPTIASPSSAHKRKRDDERDSSSAKPKKKKMISTTSKDYKKEVKLYCVCKTPYDEAKFYIGCDLCSNWFHGACVGITEKEAKKMDDYVCNGCKQGQDSQDSEGTTEELYCICRTPYDQTQFYIGCDRCQNWYHGRCVGILQSEANHIDEYVCPQCQSTEDAMTVLTPLTDKDYEGLRRILRSLQAHKMAWPFLEPVDPNDAPDYYGVIKEPMDLSTMEDRLQKRYYNKLTEFVADMTKVFDNCRYYNPNDSPFFQCAEVLEAFFVQKLKGFKASRL</sequence>
<organism evidence="11 12">
    <name type="scientific">Coregonus suidteri</name>
    <dbReference type="NCBI Taxonomy" id="861788"/>
    <lineage>
        <taxon>Eukaryota</taxon>
        <taxon>Metazoa</taxon>
        <taxon>Chordata</taxon>
        <taxon>Craniata</taxon>
        <taxon>Vertebrata</taxon>
        <taxon>Euteleostomi</taxon>
        <taxon>Actinopterygii</taxon>
        <taxon>Neopterygii</taxon>
        <taxon>Teleostei</taxon>
        <taxon>Protacanthopterygii</taxon>
        <taxon>Salmoniformes</taxon>
        <taxon>Salmonidae</taxon>
        <taxon>Coregoninae</taxon>
        <taxon>Coregonus</taxon>
    </lineage>
</organism>
<keyword evidence="12" id="KW-1185">Reference proteome</keyword>
<protein>
    <recommendedName>
        <fullName evidence="13">Nucleosome-remodeling factor subunit BPTF</fullName>
    </recommendedName>
</protein>
<dbReference type="GO" id="GO:0016589">
    <property type="term" value="C:NURF complex"/>
    <property type="evidence" value="ECO:0007669"/>
    <property type="project" value="InterPro"/>
</dbReference>
<comment type="caution">
    <text evidence="11">The sequence shown here is derived from an EMBL/GenBank/DDBJ whole genome shotgun (WGS) entry which is preliminary data.</text>
</comment>
<dbReference type="SMART" id="SM00249">
    <property type="entry name" value="PHD"/>
    <property type="match status" value="2"/>
</dbReference>
<feature type="region of interest" description="Disordered" evidence="8">
    <location>
        <begin position="254"/>
        <end position="294"/>
    </location>
</feature>
<evidence type="ECO:0000313" key="11">
    <source>
        <dbReference type="EMBL" id="KAK6311903.1"/>
    </source>
</evidence>
<name>A0AAN8LJB5_9TELE</name>
<dbReference type="PROSITE" id="PS00633">
    <property type="entry name" value="BROMODOMAIN_1"/>
    <property type="match status" value="1"/>
</dbReference>
<feature type="compositionally biased region" description="Low complexity" evidence="8">
    <location>
        <begin position="989"/>
        <end position="998"/>
    </location>
</feature>
<dbReference type="EMBL" id="JAGTTL010000015">
    <property type="protein sequence ID" value="KAK6311903.1"/>
    <property type="molecule type" value="Genomic_DNA"/>
</dbReference>
<feature type="compositionally biased region" description="Basic and acidic residues" evidence="8">
    <location>
        <begin position="898"/>
        <end position="913"/>
    </location>
</feature>
<feature type="domain" description="PHD-type" evidence="10">
    <location>
        <begin position="1033"/>
        <end position="1084"/>
    </location>
</feature>
<evidence type="ECO:0000256" key="1">
    <source>
        <dbReference type="ARBA" id="ARBA00022723"/>
    </source>
</evidence>
<evidence type="ECO:0000256" key="3">
    <source>
        <dbReference type="ARBA" id="ARBA00022833"/>
    </source>
</evidence>
<evidence type="ECO:0000256" key="4">
    <source>
        <dbReference type="ARBA" id="ARBA00023117"/>
    </source>
</evidence>
<evidence type="ECO:0008006" key="13">
    <source>
        <dbReference type="Google" id="ProtNLM"/>
    </source>
</evidence>
<evidence type="ECO:0000256" key="8">
    <source>
        <dbReference type="SAM" id="MobiDB-lite"/>
    </source>
</evidence>
<dbReference type="FunFam" id="1.20.920.10:FF:000018">
    <property type="entry name" value="nucleosome-remodeling factor subunit BPTF isoform X1"/>
    <property type="match status" value="1"/>
</dbReference>
<evidence type="ECO:0000313" key="12">
    <source>
        <dbReference type="Proteomes" id="UP001356427"/>
    </source>
</evidence>
<proteinExistence type="predicted"/>
<evidence type="ECO:0000256" key="2">
    <source>
        <dbReference type="ARBA" id="ARBA00022771"/>
    </source>
</evidence>
<dbReference type="PROSITE" id="PS50016">
    <property type="entry name" value="ZF_PHD_2"/>
    <property type="match status" value="2"/>
</dbReference>
<evidence type="ECO:0000259" key="10">
    <source>
        <dbReference type="PROSITE" id="PS50016"/>
    </source>
</evidence>
<dbReference type="Pfam" id="PF00439">
    <property type="entry name" value="Bromodomain"/>
    <property type="match status" value="1"/>
</dbReference>
<dbReference type="SUPFAM" id="SSF57903">
    <property type="entry name" value="FYVE/PHD zinc finger"/>
    <property type="match status" value="2"/>
</dbReference>
<dbReference type="InterPro" id="IPR019787">
    <property type="entry name" value="Znf_PHD-finger"/>
</dbReference>
<keyword evidence="4 5" id="KW-0103">Bromodomain</keyword>
<dbReference type="FunFam" id="3.30.40.10:FF:000048">
    <property type="entry name" value="nucleosome-remodeling factor subunit BPTF isoform X1"/>
    <property type="match status" value="2"/>
</dbReference>